<dbReference type="PANTHER" id="PTHR43806:SF11">
    <property type="entry name" value="CEREVISIN-RELATED"/>
    <property type="match status" value="1"/>
</dbReference>
<feature type="active site" description="Charge relay system" evidence="5">
    <location>
        <position position="257"/>
    </location>
</feature>
<keyword evidence="10" id="KW-1185">Reference proteome</keyword>
<evidence type="ECO:0000256" key="3">
    <source>
        <dbReference type="ARBA" id="ARBA00022801"/>
    </source>
</evidence>
<dbReference type="STRING" id="1754190.A0A1Y2ECT6"/>
<sequence>MNNCFLFLAILFSLNFFALVHSENSYYLIAILRKKTDKNYDDESQRVQNKIDKLVNERMNDIYNVIEEKRDSYILENGELDSKLEELDSLPLEKRNNQRKKFLFANKSLHKRSLSNADNSTLEYIPFESELVNHVAPILNYYSISAYLSEETSKIVCNMDNVLYCEKSKALEINDDFQTDESVEMSTDKKKNSEYYNVEAIKKETGWSDVNVQKVKFSPNHLSSISQSPYYYKNSTFDNAYYYPSSAGKGIDIFIIDVGLMVDHEDFDTYEGTPYNRTISCDAICREKGIDELSGEEKKSCSYKKNNYPGHGIMASSVAGGAIYGVAKKANIHMLSYDSTNIGNVRALRYVLDHGKPHKTVVSMSLAWNEYVKSIDDILSQLIENGIIVIVCASNEDINCCAKKGEKTFYTYTGYRKAITVGATDTDTYNHGYMKSFFSNYGDCVDVFAPGFVTSAKLEGGSTTANSSSRGTSCSTPLVAGVAALIMSENSEIEYDNEKMRETLINMSIKGAITNLEYMGSADTPNRFINNGKKSIYSPDNKNIECGKDKSCSNGCCSKDGECISFQNNPWNACLIENGCQSEFGYCTTIEKSINECKEELKEYEECIIDISDDMNQKELYEKYKVYTSDKCEAFYKLHYSNQSVCTVAKKYKSFGFIDDFDREKYLDYVNLINNKLFMNDINSYSECFVPSIVKMNDDEKKEKCEFVESSKCQKFYNYFKKGYINENKYYKIPSAIKKKISNKKKIIMKECNKNKILINLLK</sequence>
<dbReference type="InterPro" id="IPR036852">
    <property type="entry name" value="Peptidase_S8/S53_dom_sf"/>
</dbReference>
<accession>A0A1Y2ECT6</accession>
<evidence type="ECO:0000313" key="10">
    <source>
        <dbReference type="Proteomes" id="UP000193920"/>
    </source>
</evidence>
<feature type="chain" id="PRO_5012056327" evidence="7">
    <location>
        <begin position="23"/>
        <end position="763"/>
    </location>
</feature>
<dbReference type="Gene3D" id="3.40.50.200">
    <property type="entry name" value="Peptidase S8/S53 domain"/>
    <property type="match status" value="1"/>
</dbReference>
<feature type="coiled-coil region" evidence="6">
    <location>
        <begin position="587"/>
        <end position="614"/>
    </location>
</feature>
<dbReference type="InterPro" id="IPR023828">
    <property type="entry name" value="Peptidase_S8_Ser-AS"/>
</dbReference>
<dbReference type="PANTHER" id="PTHR43806">
    <property type="entry name" value="PEPTIDASE S8"/>
    <property type="match status" value="1"/>
</dbReference>
<keyword evidence="6" id="KW-0175">Coiled coil</keyword>
<evidence type="ECO:0000256" key="5">
    <source>
        <dbReference type="PROSITE-ProRule" id="PRU01240"/>
    </source>
</evidence>
<dbReference type="GO" id="GO:0005615">
    <property type="term" value="C:extracellular space"/>
    <property type="evidence" value="ECO:0007669"/>
    <property type="project" value="TreeGrafter"/>
</dbReference>
<dbReference type="InterPro" id="IPR000209">
    <property type="entry name" value="Peptidase_S8/S53_dom"/>
</dbReference>
<evidence type="ECO:0000259" key="8">
    <source>
        <dbReference type="Pfam" id="PF00082"/>
    </source>
</evidence>
<keyword evidence="4 5" id="KW-0720">Serine protease</keyword>
<dbReference type="PROSITE" id="PS51892">
    <property type="entry name" value="SUBTILASE"/>
    <property type="match status" value="1"/>
</dbReference>
<proteinExistence type="inferred from homology"/>
<keyword evidence="2 5" id="KW-0645">Protease</keyword>
<dbReference type="GO" id="GO:0006508">
    <property type="term" value="P:proteolysis"/>
    <property type="evidence" value="ECO:0007669"/>
    <property type="project" value="UniProtKB-KW"/>
</dbReference>
<dbReference type="PROSITE" id="PS00138">
    <property type="entry name" value="SUBTILASE_SER"/>
    <property type="match status" value="1"/>
</dbReference>
<dbReference type="PRINTS" id="PR00723">
    <property type="entry name" value="SUBTILISIN"/>
</dbReference>
<gene>
    <name evidence="9" type="ORF">LY90DRAFT_639279</name>
</gene>
<dbReference type="InterPro" id="IPR050131">
    <property type="entry name" value="Peptidase_S8_subtilisin-like"/>
</dbReference>
<dbReference type="AlphaFoldDB" id="A0A1Y2ECT6"/>
<feature type="domain" description="Peptidase S8/S53" evidence="8">
    <location>
        <begin position="248"/>
        <end position="508"/>
    </location>
</feature>
<evidence type="ECO:0000256" key="4">
    <source>
        <dbReference type="ARBA" id="ARBA00022825"/>
    </source>
</evidence>
<dbReference type="Proteomes" id="UP000193920">
    <property type="component" value="Unassembled WGS sequence"/>
</dbReference>
<evidence type="ECO:0000256" key="2">
    <source>
        <dbReference type="ARBA" id="ARBA00022670"/>
    </source>
</evidence>
<dbReference type="OrthoDB" id="206201at2759"/>
<evidence type="ECO:0000256" key="7">
    <source>
        <dbReference type="SAM" id="SignalP"/>
    </source>
</evidence>
<evidence type="ECO:0000256" key="6">
    <source>
        <dbReference type="SAM" id="Coils"/>
    </source>
</evidence>
<feature type="signal peptide" evidence="7">
    <location>
        <begin position="1"/>
        <end position="22"/>
    </location>
</feature>
<reference evidence="9 10" key="1">
    <citation type="submission" date="2016-08" db="EMBL/GenBank/DDBJ databases">
        <title>A Parts List for Fungal Cellulosomes Revealed by Comparative Genomics.</title>
        <authorList>
            <consortium name="DOE Joint Genome Institute"/>
            <person name="Haitjema C.H."/>
            <person name="Gilmore S.P."/>
            <person name="Henske J.K."/>
            <person name="Solomon K.V."/>
            <person name="De Groot R."/>
            <person name="Kuo A."/>
            <person name="Mondo S.J."/>
            <person name="Salamov A.A."/>
            <person name="Labutti K."/>
            <person name="Zhao Z."/>
            <person name="Chiniquy J."/>
            <person name="Barry K."/>
            <person name="Brewer H.M."/>
            <person name="Purvine S.O."/>
            <person name="Wright A.T."/>
            <person name="Boxma B."/>
            <person name="Van Alen T."/>
            <person name="Hackstein J.H."/>
            <person name="Baker S.E."/>
            <person name="Grigoriev I.V."/>
            <person name="O'Malley M.A."/>
        </authorList>
    </citation>
    <scope>NUCLEOTIDE SEQUENCE [LARGE SCALE GENOMIC DNA]</scope>
    <source>
        <strain evidence="9 10">G1</strain>
    </source>
</reference>
<dbReference type="SUPFAM" id="SSF52743">
    <property type="entry name" value="Subtilisin-like"/>
    <property type="match status" value="1"/>
</dbReference>
<protein>
    <submittedName>
        <fullName evidence="9">Subtilisin-like protein</fullName>
    </submittedName>
</protein>
<name>A0A1Y2ECT6_9FUNG</name>
<dbReference type="InterPro" id="IPR015500">
    <property type="entry name" value="Peptidase_S8_subtilisin-rel"/>
</dbReference>
<feature type="active site" description="Charge relay system" evidence="5">
    <location>
        <position position="311"/>
    </location>
</feature>
<dbReference type="GO" id="GO:0004252">
    <property type="term" value="F:serine-type endopeptidase activity"/>
    <property type="evidence" value="ECO:0007669"/>
    <property type="project" value="UniProtKB-UniRule"/>
</dbReference>
<organism evidence="9 10">
    <name type="scientific">Neocallimastix californiae</name>
    <dbReference type="NCBI Taxonomy" id="1754190"/>
    <lineage>
        <taxon>Eukaryota</taxon>
        <taxon>Fungi</taxon>
        <taxon>Fungi incertae sedis</taxon>
        <taxon>Chytridiomycota</taxon>
        <taxon>Chytridiomycota incertae sedis</taxon>
        <taxon>Neocallimastigomycetes</taxon>
        <taxon>Neocallimastigales</taxon>
        <taxon>Neocallimastigaceae</taxon>
        <taxon>Neocallimastix</taxon>
    </lineage>
</organism>
<evidence type="ECO:0000313" key="9">
    <source>
        <dbReference type="EMBL" id="ORY69378.1"/>
    </source>
</evidence>
<comment type="caution">
    <text evidence="9">The sequence shown here is derived from an EMBL/GenBank/DDBJ whole genome shotgun (WGS) entry which is preliminary data.</text>
</comment>
<keyword evidence="7" id="KW-0732">Signal</keyword>
<feature type="active site" description="Charge relay system" evidence="5">
    <location>
        <position position="473"/>
    </location>
</feature>
<evidence type="ECO:0000256" key="1">
    <source>
        <dbReference type="ARBA" id="ARBA00011073"/>
    </source>
</evidence>
<dbReference type="Pfam" id="PF00082">
    <property type="entry name" value="Peptidase_S8"/>
    <property type="match status" value="1"/>
</dbReference>
<keyword evidence="3 5" id="KW-0378">Hydrolase</keyword>
<comment type="similarity">
    <text evidence="1 5">Belongs to the peptidase S8 family.</text>
</comment>
<dbReference type="EMBL" id="MCOG01000044">
    <property type="protein sequence ID" value="ORY69378.1"/>
    <property type="molecule type" value="Genomic_DNA"/>
</dbReference>